<dbReference type="Proteomes" id="UP000094527">
    <property type="component" value="Unassembled WGS sequence"/>
</dbReference>
<name>A0A1D2N9H5_ORCCI</name>
<reference evidence="6 7" key="1">
    <citation type="journal article" date="2016" name="Genome Biol. Evol.">
        <title>Gene Family Evolution Reflects Adaptation to Soil Environmental Stressors in the Genome of the Collembolan Orchesella cincta.</title>
        <authorList>
            <person name="Faddeeva-Vakhrusheva A."/>
            <person name="Derks M.F."/>
            <person name="Anvar S.Y."/>
            <person name="Agamennone V."/>
            <person name="Suring W."/>
            <person name="Smit S."/>
            <person name="van Straalen N.M."/>
            <person name="Roelofs D."/>
        </authorList>
    </citation>
    <scope>NUCLEOTIDE SEQUENCE [LARGE SCALE GENOMIC DNA]</scope>
    <source>
        <tissue evidence="6">Mixed pool</tissue>
    </source>
</reference>
<evidence type="ECO:0000256" key="3">
    <source>
        <dbReference type="PROSITE-ProRule" id="PRU00059"/>
    </source>
</evidence>
<comment type="caution">
    <text evidence="3">Lacks conserved residue(s) required for the propagation of feature annotation.</text>
</comment>
<comment type="caution">
    <text evidence="6">The sequence shown here is derived from an EMBL/GenBank/DDBJ whole genome shotgun (WGS) entry which is preliminary data.</text>
</comment>
<dbReference type="InterPro" id="IPR035914">
    <property type="entry name" value="Sperma_CUB_dom_sf"/>
</dbReference>
<evidence type="ECO:0000256" key="4">
    <source>
        <dbReference type="SAM" id="SignalP"/>
    </source>
</evidence>
<dbReference type="PROSITE" id="PS01180">
    <property type="entry name" value="CUB"/>
    <property type="match status" value="2"/>
</dbReference>
<organism evidence="6 7">
    <name type="scientific">Orchesella cincta</name>
    <name type="common">Springtail</name>
    <name type="synonym">Podura cincta</name>
    <dbReference type="NCBI Taxonomy" id="48709"/>
    <lineage>
        <taxon>Eukaryota</taxon>
        <taxon>Metazoa</taxon>
        <taxon>Ecdysozoa</taxon>
        <taxon>Arthropoda</taxon>
        <taxon>Hexapoda</taxon>
        <taxon>Collembola</taxon>
        <taxon>Entomobryomorpha</taxon>
        <taxon>Entomobryoidea</taxon>
        <taxon>Orchesellidae</taxon>
        <taxon>Orchesellinae</taxon>
        <taxon>Orchesella</taxon>
    </lineage>
</organism>
<dbReference type="SUPFAM" id="SSF49854">
    <property type="entry name" value="Spermadhesin, CUB domain"/>
    <property type="match status" value="2"/>
</dbReference>
<keyword evidence="2" id="KW-1015">Disulfide bond</keyword>
<proteinExistence type="predicted"/>
<keyword evidence="4" id="KW-0732">Signal</keyword>
<dbReference type="Pfam" id="PF00431">
    <property type="entry name" value="CUB"/>
    <property type="match status" value="1"/>
</dbReference>
<dbReference type="SMART" id="SM00042">
    <property type="entry name" value="CUB"/>
    <property type="match status" value="2"/>
</dbReference>
<keyword evidence="7" id="KW-1185">Reference proteome</keyword>
<dbReference type="InterPro" id="IPR000859">
    <property type="entry name" value="CUB_dom"/>
</dbReference>
<dbReference type="PANTHER" id="PTHR24251">
    <property type="entry name" value="OVOCHYMASE-RELATED"/>
    <property type="match status" value="1"/>
</dbReference>
<evidence type="ECO:0000259" key="5">
    <source>
        <dbReference type="PROSITE" id="PS01180"/>
    </source>
</evidence>
<accession>A0A1D2N9H5</accession>
<dbReference type="OrthoDB" id="10037534at2759"/>
<dbReference type="EMBL" id="LJIJ01000145">
    <property type="protein sequence ID" value="ODN01646.1"/>
    <property type="molecule type" value="Genomic_DNA"/>
</dbReference>
<feature type="domain" description="CUB" evidence="5">
    <location>
        <begin position="306"/>
        <end position="419"/>
    </location>
</feature>
<sequence length="493" mass="54514">MLMASLANFTALLEQAVAAEKAARSNLQNFVNTMKEQITGVRQAEDKCGEVMVSQTGKISYRLNNYYQNHVRCVWTVRANYRSKIKVAFNSGGLEEDYDFIAVTALIHKNEAFETEWVTKRIQPGQTNIFEGPLIFISFVSDGSIQKEGFQLEYEGMGTNINTKTIYQHYHFTDWTGQFDSANLSESLQQNNVNLEDGMSLKVTAVINPSVWSTQKLQVSIPESRLDLRPDECTTTNLAILNDFAIKSHGTSNSCCAGTCEVSSFETANRMMVGIFTSSDVSDGSQFEINWTADSSNAEVTSSDTCGGILVGDYGKIEYKVEKIYENNERCLWAIKPGTSGAIEVKLQLLQDGFEFKYDYVSLFHTISNDNGSSSMETIFLYKSGDPLRIPASLLFLEFYSDSATFGQATGFELIWEFIITERTAVPADVGYTTEGSGNEQLSCSTKDKLHFYIISPPYLDGSPVILGSDDAASSGNVSVFGSLRGSVSKLDK</sequence>
<dbReference type="STRING" id="48709.A0A1D2N9H5"/>
<evidence type="ECO:0000313" key="6">
    <source>
        <dbReference type="EMBL" id="ODN01646.1"/>
    </source>
</evidence>
<evidence type="ECO:0000256" key="2">
    <source>
        <dbReference type="ARBA" id="ARBA00023157"/>
    </source>
</evidence>
<feature type="domain" description="CUB" evidence="5">
    <location>
        <begin position="48"/>
        <end position="157"/>
    </location>
</feature>
<keyword evidence="1" id="KW-0677">Repeat</keyword>
<dbReference type="CDD" id="cd00041">
    <property type="entry name" value="CUB"/>
    <property type="match status" value="1"/>
</dbReference>
<evidence type="ECO:0000256" key="1">
    <source>
        <dbReference type="ARBA" id="ARBA00022737"/>
    </source>
</evidence>
<dbReference type="Gene3D" id="2.60.120.290">
    <property type="entry name" value="Spermadhesin, CUB domain"/>
    <property type="match status" value="2"/>
</dbReference>
<protein>
    <submittedName>
        <fullName evidence="6">Cubilin</fullName>
    </submittedName>
</protein>
<dbReference type="AlphaFoldDB" id="A0A1D2N9H5"/>
<feature type="signal peptide" evidence="4">
    <location>
        <begin position="1"/>
        <end position="18"/>
    </location>
</feature>
<gene>
    <name evidence="6" type="ORF">Ocin01_05037</name>
</gene>
<feature type="chain" id="PRO_5008905258" evidence="4">
    <location>
        <begin position="19"/>
        <end position="493"/>
    </location>
</feature>
<evidence type="ECO:0000313" key="7">
    <source>
        <dbReference type="Proteomes" id="UP000094527"/>
    </source>
</evidence>